<comment type="caution">
    <text evidence="4">The sequence shown here is derived from an EMBL/GenBank/DDBJ whole genome shotgun (WGS) entry which is preliminary data.</text>
</comment>
<keyword evidence="5" id="KW-1185">Reference proteome</keyword>
<dbReference type="InterPro" id="IPR002068">
    <property type="entry name" value="A-crystallin/Hsp20_dom"/>
</dbReference>
<accession>A0A545ST17</accession>
<protein>
    <submittedName>
        <fullName evidence="4">Hsp20/alpha crystallin family protein</fullName>
    </submittedName>
</protein>
<name>A0A545ST17_9PROT</name>
<dbReference type="Gene3D" id="2.60.40.790">
    <property type="match status" value="1"/>
</dbReference>
<dbReference type="InterPro" id="IPR031107">
    <property type="entry name" value="Small_HSP"/>
</dbReference>
<comment type="similarity">
    <text evidence="1 2">Belongs to the small heat shock protein (HSP20) family.</text>
</comment>
<reference evidence="4 5" key="1">
    <citation type="submission" date="2019-06" db="EMBL/GenBank/DDBJ databases">
        <title>Whole genome sequence for Rhodospirillaceae sp. R148.</title>
        <authorList>
            <person name="Wang G."/>
        </authorList>
    </citation>
    <scope>NUCLEOTIDE SEQUENCE [LARGE SCALE GENOMIC DNA]</scope>
    <source>
        <strain evidence="4 5">R148</strain>
    </source>
</reference>
<organism evidence="4 5">
    <name type="scientific">Denitrobaculum tricleocarpae</name>
    <dbReference type="NCBI Taxonomy" id="2591009"/>
    <lineage>
        <taxon>Bacteria</taxon>
        <taxon>Pseudomonadati</taxon>
        <taxon>Pseudomonadota</taxon>
        <taxon>Alphaproteobacteria</taxon>
        <taxon>Rhodospirillales</taxon>
        <taxon>Rhodospirillaceae</taxon>
        <taxon>Denitrobaculum</taxon>
    </lineage>
</organism>
<dbReference type="PROSITE" id="PS01031">
    <property type="entry name" value="SHSP"/>
    <property type="match status" value="1"/>
</dbReference>
<evidence type="ECO:0000259" key="3">
    <source>
        <dbReference type="PROSITE" id="PS01031"/>
    </source>
</evidence>
<gene>
    <name evidence="4" type="ORF">FKG95_29170</name>
</gene>
<dbReference type="Pfam" id="PF00011">
    <property type="entry name" value="HSP20"/>
    <property type="match status" value="1"/>
</dbReference>
<evidence type="ECO:0000313" key="5">
    <source>
        <dbReference type="Proteomes" id="UP000315252"/>
    </source>
</evidence>
<dbReference type="SUPFAM" id="SSF49764">
    <property type="entry name" value="HSP20-like chaperones"/>
    <property type="match status" value="1"/>
</dbReference>
<dbReference type="OrthoDB" id="9808910at2"/>
<feature type="domain" description="SHSP" evidence="3">
    <location>
        <begin position="78"/>
        <end position="194"/>
    </location>
</feature>
<evidence type="ECO:0000313" key="4">
    <source>
        <dbReference type="EMBL" id="TQV68096.1"/>
    </source>
</evidence>
<evidence type="ECO:0000256" key="2">
    <source>
        <dbReference type="RuleBase" id="RU003616"/>
    </source>
</evidence>
<dbReference type="AlphaFoldDB" id="A0A545ST17"/>
<dbReference type="EMBL" id="VHSH01000024">
    <property type="protein sequence ID" value="TQV68096.1"/>
    <property type="molecule type" value="Genomic_DNA"/>
</dbReference>
<dbReference type="InterPro" id="IPR008978">
    <property type="entry name" value="HSP20-like_chaperone"/>
</dbReference>
<proteinExistence type="inferred from homology"/>
<dbReference type="CDD" id="cd06464">
    <property type="entry name" value="ACD_sHsps-like"/>
    <property type="match status" value="1"/>
</dbReference>
<dbReference type="PANTHER" id="PTHR11527">
    <property type="entry name" value="HEAT-SHOCK PROTEIN 20 FAMILY MEMBER"/>
    <property type="match status" value="1"/>
</dbReference>
<evidence type="ECO:0000256" key="1">
    <source>
        <dbReference type="PROSITE-ProRule" id="PRU00285"/>
    </source>
</evidence>
<dbReference type="Proteomes" id="UP000315252">
    <property type="component" value="Unassembled WGS sequence"/>
</dbReference>
<sequence length="194" mass="21374">MRPCVTQAHLPSVKECKEKLMSEHRLVSWPWSKASGTPKAATRPLVELQDHMNHLFDELWAGFDASGFPGRVFADKGEAAGYLNPSTDLKETDEGVSMEMELPGLEEKDISVEIKGDRIVVTGEKKEAKEEEDKEKGYRHIERSYGSFQRSFGLPPSADTSKASAAFKNGVLTVSIPKNPKEVEAAKKIEIAAG</sequence>